<dbReference type="AlphaFoldDB" id="A0A3M2VJS4"/>
<keyword evidence="3" id="KW-0732">Signal</keyword>
<gene>
    <name evidence="5" type="ORF">APX70_05861</name>
</gene>
<dbReference type="InterPro" id="IPR025997">
    <property type="entry name" value="SBP_2_dom"/>
</dbReference>
<dbReference type="GO" id="GO:0030313">
    <property type="term" value="C:cell envelope"/>
    <property type="evidence" value="ECO:0007669"/>
    <property type="project" value="UniProtKB-SubCell"/>
</dbReference>
<protein>
    <submittedName>
        <fullName evidence="5">Periplasmic substrate-binding protein</fullName>
    </submittedName>
</protein>
<evidence type="ECO:0000313" key="6">
    <source>
        <dbReference type="Proteomes" id="UP000282378"/>
    </source>
</evidence>
<accession>A0A3M2VJS4</accession>
<comment type="caution">
    <text evidence="5">The sequence shown here is derived from an EMBL/GenBank/DDBJ whole genome shotgun (WGS) entry which is preliminary data.</text>
</comment>
<dbReference type="GO" id="GO:0030246">
    <property type="term" value="F:carbohydrate binding"/>
    <property type="evidence" value="ECO:0007669"/>
    <property type="project" value="UniProtKB-ARBA"/>
</dbReference>
<reference evidence="5 6" key="1">
    <citation type="submission" date="2018-08" db="EMBL/GenBank/DDBJ databases">
        <title>Recombination of ecologically and evolutionarily significant loci maintains genetic cohesion in the Pseudomonas syringae species complex.</title>
        <authorList>
            <person name="Dillon M."/>
            <person name="Thakur S."/>
            <person name="Almeida R.N.D."/>
            <person name="Weir B.S."/>
            <person name="Guttman D.S."/>
        </authorList>
    </citation>
    <scope>NUCLEOTIDE SEQUENCE [LARGE SCALE GENOMIC DNA]</scope>
    <source>
        <strain evidence="5 6">88_10</strain>
    </source>
</reference>
<name>A0A3M2VJS4_PSEYM</name>
<evidence type="ECO:0000256" key="1">
    <source>
        <dbReference type="ARBA" id="ARBA00004196"/>
    </source>
</evidence>
<feature type="non-terminal residue" evidence="5">
    <location>
        <position position="116"/>
    </location>
</feature>
<sequence length="116" mass="12832">MMDADIFMENGQDDVELQMRQFRNLVSSKVDAIVVAMVNGKSAPEMMRLASEAKVPLVFVNRNPDPAKWPAQTAFVGSDELESGTLQMEELARRANYKGNVVILVGDPSNKSSVMR</sequence>
<evidence type="ECO:0000256" key="2">
    <source>
        <dbReference type="ARBA" id="ARBA00007639"/>
    </source>
</evidence>
<feature type="domain" description="Periplasmic binding protein" evidence="4">
    <location>
        <begin position="6"/>
        <end position="113"/>
    </location>
</feature>
<dbReference type="GO" id="GO:0055085">
    <property type="term" value="P:transmembrane transport"/>
    <property type="evidence" value="ECO:0007669"/>
    <property type="project" value="UniProtKB-ARBA"/>
</dbReference>
<evidence type="ECO:0000259" key="4">
    <source>
        <dbReference type="Pfam" id="PF13407"/>
    </source>
</evidence>
<comment type="subcellular location">
    <subcellularLocation>
        <location evidence="1">Cell envelope</location>
    </subcellularLocation>
</comment>
<dbReference type="Pfam" id="PF13407">
    <property type="entry name" value="Peripla_BP_4"/>
    <property type="match status" value="1"/>
</dbReference>
<dbReference type="PANTHER" id="PTHR46847">
    <property type="entry name" value="D-ALLOSE-BINDING PERIPLASMIC PROTEIN-RELATED"/>
    <property type="match status" value="1"/>
</dbReference>
<dbReference type="InterPro" id="IPR028082">
    <property type="entry name" value="Peripla_BP_I"/>
</dbReference>
<organism evidence="5 6">
    <name type="scientific">Pseudomonas syringae pv. maculicola</name>
    <dbReference type="NCBI Taxonomy" id="59511"/>
    <lineage>
        <taxon>Bacteria</taxon>
        <taxon>Pseudomonadati</taxon>
        <taxon>Pseudomonadota</taxon>
        <taxon>Gammaproteobacteria</taxon>
        <taxon>Pseudomonadales</taxon>
        <taxon>Pseudomonadaceae</taxon>
        <taxon>Pseudomonas</taxon>
    </lineage>
</organism>
<proteinExistence type="inferred from homology"/>
<dbReference type="Gene3D" id="3.40.50.2300">
    <property type="match status" value="2"/>
</dbReference>
<evidence type="ECO:0000256" key="3">
    <source>
        <dbReference type="ARBA" id="ARBA00022729"/>
    </source>
</evidence>
<dbReference type="Proteomes" id="UP000282378">
    <property type="component" value="Unassembled WGS sequence"/>
</dbReference>
<dbReference type="SUPFAM" id="SSF53822">
    <property type="entry name" value="Periplasmic binding protein-like I"/>
    <property type="match status" value="1"/>
</dbReference>
<comment type="similarity">
    <text evidence="2">Belongs to the bacterial solute-binding protein 2 family.</text>
</comment>
<dbReference type="PANTHER" id="PTHR46847:SF1">
    <property type="entry name" value="D-ALLOSE-BINDING PERIPLASMIC PROTEIN-RELATED"/>
    <property type="match status" value="1"/>
</dbReference>
<evidence type="ECO:0000313" key="5">
    <source>
        <dbReference type="EMBL" id="RML39559.1"/>
    </source>
</evidence>
<dbReference type="EMBL" id="RBNL01004067">
    <property type="protein sequence ID" value="RML39559.1"/>
    <property type="molecule type" value="Genomic_DNA"/>
</dbReference>